<evidence type="ECO:0000313" key="2">
    <source>
        <dbReference type="EMBL" id="EKX43600.1"/>
    </source>
</evidence>
<sequence length="153" mass="17058">MDLSATASQNSGVMAFLYNLLFQALLIGKKALIFIFEDLTIEEYDEFLLHPSTVLHEKDLDQAQQGTGTYVMEAILPSQFDKRKMQDPKFCGKFKFRRVSLNSAYDDDGEVSSSGSDLTILRGIAGLTDDPKEEMPCSQSRSMSGIVEKHVAH</sequence>
<evidence type="ECO:0000313" key="3">
    <source>
        <dbReference type="EnsemblProtists" id="EKX43600"/>
    </source>
</evidence>
<dbReference type="AlphaFoldDB" id="L1J677"/>
<keyword evidence="4" id="KW-1185">Reference proteome</keyword>
<dbReference type="EnsemblProtists" id="EKX43600">
    <property type="protein sequence ID" value="EKX43600"/>
    <property type="gene ID" value="GUITHDRAFT_110403"/>
</dbReference>
<protein>
    <submittedName>
        <fullName evidence="2 3">Uncharacterized protein</fullName>
    </submittedName>
</protein>
<dbReference type="RefSeq" id="XP_005830580.1">
    <property type="nucleotide sequence ID" value="XM_005830523.1"/>
</dbReference>
<reference evidence="4" key="2">
    <citation type="submission" date="2012-11" db="EMBL/GenBank/DDBJ databases">
        <authorList>
            <person name="Kuo A."/>
            <person name="Curtis B.A."/>
            <person name="Tanifuji G."/>
            <person name="Burki F."/>
            <person name="Gruber A."/>
            <person name="Irimia M."/>
            <person name="Maruyama S."/>
            <person name="Arias M.C."/>
            <person name="Ball S.G."/>
            <person name="Gile G.H."/>
            <person name="Hirakawa Y."/>
            <person name="Hopkins J.F."/>
            <person name="Rensing S.A."/>
            <person name="Schmutz J."/>
            <person name="Symeonidi A."/>
            <person name="Elias M."/>
            <person name="Eveleigh R.J."/>
            <person name="Herman E.K."/>
            <person name="Klute M.J."/>
            <person name="Nakayama T."/>
            <person name="Obornik M."/>
            <person name="Reyes-Prieto A."/>
            <person name="Armbrust E.V."/>
            <person name="Aves S.J."/>
            <person name="Beiko R.G."/>
            <person name="Coutinho P."/>
            <person name="Dacks J.B."/>
            <person name="Durnford D.G."/>
            <person name="Fast N.M."/>
            <person name="Green B.R."/>
            <person name="Grisdale C."/>
            <person name="Hempe F."/>
            <person name="Henrissat B."/>
            <person name="Hoppner M.P."/>
            <person name="Ishida K.-I."/>
            <person name="Kim E."/>
            <person name="Koreny L."/>
            <person name="Kroth P.G."/>
            <person name="Liu Y."/>
            <person name="Malik S.-B."/>
            <person name="Maier U.G."/>
            <person name="McRose D."/>
            <person name="Mock T."/>
            <person name="Neilson J.A."/>
            <person name="Onodera N.T."/>
            <person name="Poole A.M."/>
            <person name="Pritham E.J."/>
            <person name="Richards T.A."/>
            <person name="Rocap G."/>
            <person name="Roy S.W."/>
            <person name="Sarai C."/>
            <person name="Schaack S."/>
            <person name="Shirato S."/>
            <person name="Slamovits C.H."/>
            <person name="Spencer D.F."/>
            <person name="Suzuki S."/>
            <person name="Worden A.Z."/>
            <person name="Zauner S."/>
            <person name="Barry K."/>
            <person name="Bell C."/>
            <person name="Bharti A.K."/>
            <person name="Crow J.A."/>
            <person name="Grimwood J."/>
            <person name="Kramer R."/>
            <person name="Lindquist E."/>
            <person name="Lucas S."/>
            <person name="Salamov A."/>
            <person name="McFadden G.I."/>
            <person name="Lane C.E."/>
            <person name="Keeling P.J."/>
            <person name="Gray M.W."/>
            <person name="Grigoriev I.V."/>
            <person name="Archibald J.M."/>
        </authorList>
    </citation>
    <scope>NUCLEOTIDE SEQUENCE</scope>
    <source>
        <strain evidence="4">CCMP2712</strain>
    </source>
</reference>
<name>L1J677_GUITC</name>
<evidence type="ECO:0000256" key="1">
    <source>
        <dbReference type="SAM" id="MobiDB-lite"/>
    </source>
</evidence>
<reference evidence="3" key="3">
    <citation type="submission" date="2015-06" db="UniProtKB">
        <authorList>
            <consortium name="EnsemblProtists"/>
        </authorList>
    </citation>
    <scope>IDENTIFICATION</scope>
</reference>
<dbReference type="GeneID" id="17300229"/>
<dbReference type="KEGG" id="gtt:GUITHDRAFT_110403"/>
<gene>
    <name evidence="2" type="ORF">GUITHDRAFT_110403</name>
</gene>
<proteinExistence type="predicted"/>
<dbReference type="PaxDb" id="55529-EKX43600"/>
<organism evidence="2">
    <name type="scientific">Guillardia theta (strain CCMP2712)</name>
    <name type="common">Cryptophyte</name>
    <dbReference type="NCBI Taxonomy" id="905079"/>
    <lineage>
        <taxon>Eukaryota</taxon>
        <taxon>Cryptophyceae</taxon>
        <taxon>Pyrenomonadales</taxon>
        <taxon>Geminigeraceae</taxon>
        <taxon>Guillardia</taxon>
    </lineage>
</organism>
<dbReference type="HOGENOM" id="CLU_1716731_0_0_1"/>
<reference evidence="2 4" key="1">
    <citation type="journal article" date="2012" name="Nature">
        <title>Algal genomes reveal evolutionary mosaicism and the fate of nucleomorphs.</title>
        <authorList>
            <consortium name="DOE Joint Genome Institute"/>
            <person name="Curtis B.A."/>
            <person name="Tanifuji G."/>
            <person name="Burki F."/>
            <person name="Gruber A."/>
            <person name="Irimia M."/>
            <person name="Maruyama S."/>
            <person name="Arias M.C."/>
            <person name="Ball S.G."/>
            <person name="Gile G.H."/>
            <person name="Hirakawa Y."/>
            <person name="Hopkins J.F."/>
            <person name="Kuo A."/>
            <person name="Rensing S.A."/>
            <person name="Schmutz J."/>
            <person name="Symeonidi A."/>
            <person name="Elias M."/>
            <person name="Eveleigh R.J."/>
            <person name="Herman E.K."/>
            <person name="Klute M.J."/>
            <person name="Nakayama T."/>
            <person name="Obornik M."/>
            <person name="Reyes-Prieto A."/>
            <person name="Armbrust E.V."/>
            <person name="Aves S.J."/>
            <person name="Beiko R.G."/>
            <person name="Coutinho P."/>
            <person name="Dacks J.B."/>
            <person name="Durnford D.G."/>
            <person name="Fast N.M."/>
            <person name="Green B.R."/>
            <person name="Grisdale C.J."/>
            <person name="Hempel F."/>
            <person name="Henrissat B."/>
            <person name="Hoppner M.P."/>
            <person name="Ishida K."/>
            <person name="Kim E."/>
            <person name="Koreny L."/>
            <person name="Kroth P.G."/>
            <person name="Liu Y."/>
            <person name="Malik S.B."/>
            <person name="Maier U.G."/>
            <person name="McRose D."/>
            <person name="Mock T."/>
            <person name="Neilson J.A."/>
            <person name="Onodera N.T."/>
            <person name="Poole A.M."/>
            <person name="Pritham E.J."/>
            <person name="Richards T.A."/>
            <person name="Rocap G."/>
            <person name="Roy S.W."/>
            <person name="Sarai C."/>
            <person name="Schaack S."/>
            <person name="Shirato S."/>
            <person name="Slamovits C.H."/>
            <person name="Spencer D.F."/>
            <person name="Suzuki S."/>
            <person name="Worden A.Z."/>
            <person name="Zauner S."/>
            <person name="Barry K."/>
            <person name="Bell C."/>
            <person name="Bharti A.K."/>
            <person name="Crow J.A."/>
            <person name="Grimwood J."/>
            <person name="Kramer R."/>
            <person name="Lindquist E."/>
            <person name="Lucas S."/>
            <person name="Salamov A."/>
            <person name="McFadden G.I."/>
            <person name="Lane C.E."/>
            <person name="Keeling P.J."/>
            <person name="Gray M.W."/>
            <person name="Grigoriev I.V."/>
            <person name="Archibald J.M."/>
        </authorList>
    </citation>
    <scope>NUCLEOTIDE SEQUENCE</scope>
    <source>
        <strain evidence="2 4">CCMP2712</strain>
    </source>
</reference>
<feature type="region of interest" description="Disordered" evidence="1">
    <location>
        <begin position="129"/>
        <end position="153"/>
    </location>
</feature>
<accession>L1J677</accession>
<evidence type="ECO:0000313" key="4">
    <source>
        <dbReference type="Proteomes" id="UP000011087"/>
    </source>
</evidence>
<dbReference type="EMBL" id="JH993009">
    <property type="protein sequence ID" value="EKX43600.1"/>
    <property type="molecule type" value="Genomic_DNA"/>
</dbReference>
<dbReference type="Proteomes" id="UP000011087">
    <property type="component" value="Unassembled WGS sequence"/>
</dbReference>